<dbReference type="Proteomes" id="UP000269221">
    <property type="component" value="Unassembled WGS sequence"/>
</dbReference>
<dbReference type="AlphaFoldDB" id="A0A3M0K9B5"/>
<comment type="caution">
    <text evidence="1">The sequence shown here is derived from an EMBL/GenBank/DDBJ whole genome shotgun (WGS) entry which is preliminary data.</text>
</comment>
<dbReference type="OrthoDB" id="276744at2759"/>
<dbReference type="EMBL" id="QRBI01000129">
    <property type="protein sequence ID" value="RMC03727.1"/>
    <property type="molecule type" value="Genomic_DNA"/>
</dbReference>
<keyword evidence="2" id="KW-1185">Reference proteome</keyword>
<protein>
    <submittedName>
        <fullName evidence="1">Uncharacterized protein</fullName>
    </submittedName>
</protein>
<name>A0A3M0K9B5_HIRRU</name>
<sequence>MEGLEHVQRRATRLVRRMEHKSFEEWMREEEAIVTLEPRRPLLHCQTSWKQGSIVTLQGLGGPRHHCDMAGPKDPRDFVTPRFPVEPKGCCDTGRPHKPIETIVTV</sequence>
<evidence type="ECO:0000313" key="1">
    <source>
        <dbReference type="EMBL" id="RMC03727.1"/>
    </source>
</evidence>
<reference evidence="1 2" key="1">
    <citation type="submission" date="2018-07" db="EMBL/GenBank/DDBJ databases">
        <title>A high quality draft genome assembly of the barn swallow (H. rustica rustica).</title>
        <authorList>
            <person name="Formenti G."/>
            <person name="Chiara M."/>
            <person name="Poveda L."/>
            <person name="Francoijs K.-J."/>
            <person name="Bonisoli-Alquati A."/>
            <person name="Canova L."/>
            <person name="Gianfranceschi L."/>
            <person name="Horner D.S."/>
            <person name="Saino N."/>
        </authorList>
    </citation>
    <scope>NUCLEOTIDE SEQUENCE [LARGE SCALE GENOMIC DNA]</scope>
    <source>
        <strain evidence="1">Chelidonia</strain>
        <tissue evidence="1">Blood</tissue>
    </source>
</reference>
<evidence type="ECO:0000313" key="2">
    <source>
        <dbReference type="Proteomes" id="UP000269221"/>
    </source>
</evidence>
<organism evidence="1 2">
    <name type="scientific">Hirundo rustica rustica</name>
    <dbReference type="NCBI Taxonomy" id="333673"/>
    <lineage>
        <taxon>Eukaryota</taxon>
        <taxon>Metazoa</taxon>
        <taxon>Chordata</taxon>
        <taxon>Craniata</taxon>
        <taxon>Vertebrata</taxon>
        <taxon>Euteleostomi</taxon>
        <taxon>Archelosauria</taxon>
        <taxon>Archosauria</taxon>
        <taxon>Dinosauria</taxon>
        <taxon>Saurischia</taxon>
        <taxon>Theropoda</taxon>
        <taxon>Coelurosauria</taxon>
        <taxon>Aves</taxon>
        <taxon>Neognathae</taxon>
        <taxon>Neoaves</taxon>
        <taxon>Telluraves</taxon>
        <taxon>Australaves</taxon>
        <taxon>Passeriformes</taxon>
        <taxon>Sylvioidea</taxon>
        <taxon>Hirundinidae</taxon>
        <taxon>Hirundo</taxon>
    </lineage>
</organism>
<proteinExistence type="predicted"/>
<gene>
    <name evidence="1" type="ORF">DUI87_19720</name>
</gene>
<accession>A0A3M0K9B5</accession>